<keyword evidence="11" id="KW-0407">Ion channel</keyword>
<dbReference type="GO" id="GO:0015280">
    <property type="term" value="F:ligand-gated sodium channel activity"/>
    <property type="evidence" value="ECO:0007669"/>
    <property type="project" value="InterPro"/>
</dbReference>
<evidence type="ECO:0000256" key="6">
    <source>
        <dbReference type="ARBA" id="ARBA00022989"/>
    </source>
</evidence>
<comment type="subcellular location">
    <subcellularLocation>
        <location evidence="1">Cell membrane</location>
        <topology evidence="1">Multi-pass membrane protein</topology>
    </subcellularLocation>
</comment>
<keyword evidence="7" id="KW-0915">Sodium</keyword>
<organism evidence="14 15">
    <name type="scientific">Eptatretus burgeri</name>
    <name type="common">Inshore hagfish</name>
    <dbReference type="NCBI Taxonomy" id="7764"/>
    <lineage>
        <taxon>Eukaryota</taxon>
        <taxon>Metazoa</taxon>
        <taxon>Chordata</taxon>
        <taxon>Craniata</taxon>
        <taxon>Vertebrata</taxon>
        <taxon>Cyclostomata</taxon>
        <taxon>Myxini</taxon>
        <taxon>Myxiniformes</taxon>
        <taxon>Myxinidae</taxon>
        <taxon>Eptatretinae</taxon>
        <taxon>Eptatretus</taxon>
    </lineage>
</organism>
<keyword evidence="2" id="KW-0813">Transport</keyword>
<dbReference type="PANTHER" id="PTHR11690">
    <property type="entry name" value="AMILORIDE-SENSITIVE SODIUM CHANNEL-RELATED"/>
    <property type="match status" value="1"/>
</dbReference>
<keyword evidence="8" id="KW-0406">Ion transport</keyword>
<name>A0A8C4QGP3_EPTBU</name>
<dbReference type="NCBIfam" id="TIGR00859">
    <property type="entry name" value="ENaC"/>
    <property type="match status" value="1"/>
</dbReference>
<dbReference type="Ensembl" id="ENSEBUT00000015743.1">
    <property type="protein sequence ID" value="ENSEBUP00000015167.1"/>
    <property type="gene ID" value="ENSEBUG00000009554.1"/>
</dbReference>
<dbReference type="OMA" id="GMEYCNY"/>
<keyword evidence="3" id="KW-0894">Sodium channel</keyword>
<evidence type="ECO:0000256" key="4">
    <source>
        <dbReference type="ARBA" id="ARBA00022475"/>
    </source>
</evidence>
<sequence>MLHRGRKAMDGVEERGGTSEKTHNVFQFYKGRLWDFYQSYGEMFQFFCDNTTVHGTIRLVASKHNKLKTVFWALLFIGSIVLFYVTCGSVLGAYYSYMVKVSVSVTFQQSTFPAVTVCSLNSNRESEHKRPLEELDRLAEEVLHKLYNHSSTTDSASNGRNGIGQNGQLLNNVNLAWVNDELGFTMCDATGQNCLHNTYSSGVNTLREWYRLHYMDLMARAPNTSRTGNLSIWDFVLSCEFNGVPCQESEYKYVHHPIYENCYTFNGKSMDTNWQSSKPGREHGLSVIMRTDRHNRLPFLSTVAGARIIIHQQNFTPYLEEGGLDIRPGTETAVVVNMKQVSRLSEPYGNCTVDGSDVNMTNIYSSSYTLQACVRSRFQHLMVKTCGCGYYFYPLPSKGKYCRQDEFPTWPFCYYQLYQRFVSGDLGFIEQCPVLCHSTQYQLIAGYGKWPAQTSENLIFQLLSTESAYGNTTSRNDLAKLKVYFGELNLKSYEETPAVTLVWFLSSMGSQFSLWFGSSVLSAIEVVELLIDCIIMAAILAWQWIRRQQGSQTKSMADKAIAYETNSFQAQADAILTQGTAAVKHSVTRRSLILPAHGQVCVVAVISSPSPNNDALYEPQVPPDMEASSTGIIHHQEGNTNVLSVDQTETGFTSPV</sequence>
<dbReference type="Ensembl" id="ENSEBUT00000015784.1">
    <property type="protein sequence ID" value="ENSEBUP00000015207.1"/>
    <property type="gene ID" value="ENSEBUG00000009554.1"/>
</dbReference>
<keyword evidence="6 13" id="KW-1133">Transmembrane helix</keyword>
<feature type="transmembrane region" description="Helical" evidence="13">
    <location>
        <begin position="70"/>
        <end position="95"/>
    </location>
</feature>
<dbReference type="Proteomes" id="UP000694388">
    <property type="component" value="Unplaced"/>
</dbReference>
<dbReference type="InterPro" id="IPR004724">
    <property type="entry name" value="ENaC_chordates"/>
</dbReference>
<evidence type="ECO:0000256" key="10">
    <source>
        <dbReference type="ARBA" id="ARBA00023201"/>
    </source>
</evidence>
<evidence type="ECO:0000313" key="15">
    <source>
        <dbReference type="Proteomes" id="UP000694388"/>
    </source>
</evidence>
<proteinExistence type="predicted"/>
<dbReference type="GeneTree" id="ENSGT00940000162685"/>
<keyword evidence="15" id="KW-1185">Reference proteome</keyword>
<evidence type="ECO:0000256" key="12">
    <source>
        <dbReference type="ARBA" id="ARBA00036239"/>
    </source>
</evidence>
<evidence type="ECO:0000256" key="2">
    <source>
        <dbReference type="ARBA" id="ARBA00022448"/>
    </source>
</evidence>
<keyword evidence="4" id="KW-1003">Cell membrane</keyword>
<evidence type="ECO:0000256" key="8">
    <source>
        <dbReference type="ARBA" id="ARBA00023065"/>
    </source>
</evidence>
<keyword evidence="10" id="KW-0739">Sodium transport</keyword>
<evidence type="ECO:0000256" key="3">
    <source>
        <dbReference type="ARBA" id="ARBA00022461"/>
    </source>
</evidence>
<dbReference type="InterPro" id="IPR001873">
    <property type="entry name" value="ENaC"/>
</dbReference>
<dbReference type="Gene3D" id="1.10.287.770">
    <property type="entry name" value="YojJ-like"/>
    <property type="match status" value="1"/>
</dbReference>
<evidence type="ECO:0000256" key="9">
    <source>
        <dbReference type="ARBA" id="ARBA00023136"/>
    </source>
</evidence>
<reference evidence="14" key="1">
    <citation type="submission" date="2025-05" db="UniProtKB">
        <authorList>
            <consortium name="Ensembl"/>
        </authorList>
    </citation>
    <scope>IDENTIFICATION</scope>
</reference>
<evidence type="ECO:0000256" key="13">
    <source>
        <dbReference type="SAM" id="Phobius"/>
    </source>
</evidence>
<evidence type="ECO:0000256" key="11">
    <source>
        <dbReference type="ARBA" id="ARBA00023303"/>
    </source>
</evidence>
<evidence type="ECO:0000313" key="14">
    <source>
        <dbReference type="Ensembl" id="ENSEBUP00000015207.1"/>
    </source>
</evidence>
<dbReference type="Gene3D" id="2.60.470.10">
    <property type="entry name" value="Acid-sensing ion channels like domains"/>
    <property type="match status" value="1"/>
</dbReference>
<dbReference type="PRINTS" id="PR01078">
    <property type="entry name" value="AMINACHANNEL"/>
</dbReference>
<dbReference type="PANTHER" id="PTHR11690:SF132">
    <property type="entry name" value="AMILORIDE-SENSITIVE SODIUM CHANNEL SUBUNIT DELTA"/>
    <property type="match status" value="1"/>
</dbReference>
<protein>
    <submittedName>
        <fullName evidence="14">Uncharacterized protein</fullName>
    </submittedName>
</protein>
<evidence type="ECO:0000256" key="5">
    <source>
        <dbReference type="ARBA" id="ARBA00022692"/>
    </source>
</evidence>
<dbReference type="GO" id="GO:0005886">
    <property type="term" value="C:plasma membrane"/>
    <property type="evidence" value="ECO:0007669"/>
    <property type="project" value="UniProtKB-SubCell"/>
</dbReference>
<dbReference type="Pfam" id="PF00858">
    <property type="entry name" value="ASC"/>
    <property type="match status" value="1"/>
</dbReference>
<keyword evidence="5 13" id="KW-0812">Transmembrane</keyword>
<keyword evidence="9 13" id="KW-0472">Membrane</keyword>
<evidence type="ECO:0000256" key="1">
    <source>
        <dbReference type="ARBA" id="ARBA00004651"/>
    </source>
</evidence>
<dbReference type="AlphaFoldDB" id="A0A8C4QGP3"/>
<evidence type="ECO:0000256" key="7">
    <source>
        <dbReference type="ARBA" id="ARBA00023053"/>
    </source>
</evidence>
<comment type="catalytic activity">
    <reaction evidence="12">
        <text>Na(+)(in) = Na(+)(out)</text>
        <dbReference type="Rhea" id="RHEA:34963"/>
        <dbReference type="ChEBI" id="CHEBI:29101"/>
    </reaction>
</comment>
<accession>A0A8C4QGP3</accession>